<name>A0A927AZ12_9BACT</name>
<proteinExistence type="predicted"/>
<evidence type="ECO:0000259" key="1">
    <source>
        <dbReference type="Pfam" id="PF12728"/>
    </source>
</evidence>
<dbReference type="AlphaFoldDB" id="A0A927AZ12"/>
<keyword evidence="3" id="KW-1185">Reference proteome</keyword>
<dbReference type="InterPro" id="IPR041657">
    <property type="entry name" value="HTH_17"/>
</dbReference>
<evidence type="ECO:0000313" key="3">
    <source>
        <dbReference type="Proteomes" id="UP000653797"/>
    </source>
</evidence>
<feature type="domain" description="Helix-turn-helix" evidence="1">
    <location>
        <begin position="41"/>
        <end position="92"/>
    </location>
</feature>
<dbReference type="EMBL" id="JACXAA010000002">
    <property type="protein sequence ID" value="MBD2752479.1"/>
    <property type="molecule type" value="Genomic_DNA"/>
</dbReference>
<dbReference type="RefSeq" id="WP_191038116.1">
    <property type="nucleotide sequence ID" value="NZ_JACXAA010000002.1"/>
</dbReference>
<organism evidence="2 3">
    <name type="scientific">Spirosoma validum</name>
    <dbReference type="NCBI Taxonomy" id="2771355"/>
    <lineage>
        <taxon>Bacteria</taxon>
        <taxon>Pseudomonadati</taxon>
        <taxon>Bacteroidota</taxon>
        <taxon>Cytophagia</taxon>
        <taxon>Cytophagales</taxon>
        <taxon>Cytophagaceae</taxon>
        <taxon>Spirosoma</taxon>
    </lineage>
</organism>
<reference evidence="2" key="1">
    <citation type="submission" date="2020-09" db="EMBL/GenBank/DDBJ databases">
        <authorList>
            <person name="Kim M.K."/>
        </authorList>
    </citation>
    <scope>NUCLEOTIDE SEQUENCE</scope>
    <source>
        <strain evidence="2">BT704</strain>
    </source>
</reference>
<comment type="caution">
    <text evidence="2">The sequence shown here is derived from an EMBL/GenBank/DDBJ whole genome shotgun (WGS) entry which is preliminary data.</text>
</comment>
<protein>
    <submittedName>
        <fullName evidence="2">Helix-turn-helix domain-containing protein</fullName>
    </submittedName>
</protein>
<sequence length="117" mass="13534">MDNEFIVVPRTQFKVLVFEACIDALKSLQVPTVLQSGADRWMTIEELSDYLPGKPAVTTLYGKVQRRELPFKRLGRRLTFLQSEIDQYLKGQSCMSHIEINAVADQYVKTKKRGRRQ</sequence>
<dbReference type="Proteomes" id="UP000653797">
    <property type="component" value="Unassembled WGS sequence"/>
</dbReference>
<dbReference type="Pfam" id="PF12728">
    <property type="entry name" value="HTH_17"/>
    <property type="match status" value="1"/>
</dbReference>
<evidence type="ECO:0000313" key="2">
    <source>
        <dbReference type="EMBL" id="MBD2752479.1"/>
    </source>
</evidence>
<accession>A0A927AZ12</accession>
<gene>
    <name evidence="2" type="ORF">IC230_06235</name>
</gene>